<sequence length="220" mass="25134">MEDINWLEVERDIKKMKRNKSAEMDTHPKVVSLNEGVTEYPVKDSGDSLQSWMIFGGKRNSLSSCNTKKQDGEPSVDQTIHSVDLASRRLGQTCKEHDKNTFRREIRECDITLYISPALMNCEPAVCGARVQVTLSYSLASTQAGGQFNPGEFNSGHSIDTWVTIGVVNLKHLDEKIKKHSKQRDVQIHYSRNYPVRFKVLANLYRRFSYHIEKEAITIT</sequence>
<gene>
    <name evidence="1" type="ORF">TBIB3V08_LOCUS5206</name>
</gene>
<dbReference type="AlphaFoldDB" id="A0A7R9EZ26"/>
<accession>A0A7R9EZ26</accession>
<reference evidence="1" key="1">
    <citation type="submission" date="2020-11" db="EMBL/GenBank/DDBJ databases">
        <authorList>
            <person name="Tran Van P."/>
        </authorList>
    </citation>
    <scope>NUCLEOTIDE SEQUENCE</scope>
</reference>
<evidence type="ECO:0000313" key="1">
    <source>
        <dbReference type="EMBL" id="CAD7442782.1"/>
    </source>
</evidence>
<proteinExistence type="predicted"/>
<protein>
    <submittedName>
        <fullName evidence="1">Uncharacterized protein</fullName>
    </submittedName>
</protein>
<dbReference type="EMBL" id="OD565855">
    <property type="protein sequence ID" value="CAD7442782.1"/>
    <property type="molecule type" value="Genomic_DNA"/>
</dbReference>
<organism evidence="1">
    <name type="scientific">Timema bartmani</name>
    <dbReference type="NCBI Taxonomy" id="61472"/>
    <lineage>
        <taxon>Eukaryota</taxon>
        <taxon>Metazoa</taxon>
        <taxon>Ecdysozoa</taxon>
        <taxon>Arthropoda</taxon>
        <taxon>Hexapoda</taxon>
        <taxon>Insecta</taxon>
        <taxon>Pterygota</taxon>
        <taxon>Neoptera</taxon>
        <taxon>Polyneoptera</taxon>
        <taxon>Phasmatodea</taxon>
        <taxon>Timematodea</taxon>
        <taxon>Timematoidea</taxon>
        <taxon>Timematidae</taxon>
        <taxon>Timema</taxon>
    </lineage>
</organism>
<name>A0A7R9EZ26_9NEOP</name>